<dbReference type="GO" id="GO:0051539">
    <property type="term" value="F:4 iron, 4 sulfur cluster binding"/>
    <property type="evidence" value="ECO:0007669"/>
    <property type="project" value="UniProtKB-UniRule"/>
</dbReference>
<keyword evidence="4 8" id="KW-0949">S-adenosyl-L-methionine</keyword>
<dbReference type="InterPro" id="IPR002792">
    <property type="entry name" value="TRAM_dom"/>
</dbReference>
<keyword evidence="5 8" id="KW-0479">Metal-binding</keyword>
<feature type="domain" description="MTTase N-terminal" evidence="10">
    <location>
        <begin position="6"/>
        <end position="116"/>
    </location>
</feature>
<evidence type="ECO:0000256" key="7">
    <source>
        <dbReference type="ARBA" id="ARBA00023014"/>
    </source>
</evidence>
<dbReference type="RefSeq" id="WP_077427530.1">
    <property type="nucleotide sequence ID" value="NZ_MLHH01000016.1"/>
</dbReference>
<keyword evidence="3 8" id="KW-0808">Transferase</keyword>
<feature type="binding site" evidence="8">
    <location>
        <position position="80"/>
    </location>
    <ligand>
        <name>[4Fe-4S] cluster</name>
        <dbReference type="ChEBI" id="CHEBI:49883"/>
        <label>1</label>
    </ligand>
</feature>
<comment type="similarity">
    <text evidence="8">Belongs to the methylthiotransferase family. RimO subfamily.</text>
</comment>
<dbReference type="FunFam" id="3.40.50.12160:FF:000002">
    <property type="entry name" value="Ribosomal protein S12 methylthiotransferase RimO"/>
    <property type="match status" value="1"/>
</dbReference>
<dbReference type="InterPro" id="IPR058240">
    <property type="entry name" value="rSAM_sf"/>
</dbReference>
<reference evidence="12 13" key="1">
    <citation type="submission" date="2016-10" db="EMBL/GenBank/DDBJ databases">
        <title>Rodentibacter gen. nov. and new species.</title>
        <authorList>
            <person name="Christensen H."/>
        </authorList>
    </citation>
    <scope>NUCLEOTIDE SEQUENCE [LARGE SCALE GENOMIC DNA]</scope>
    <source>
        <strain evidence="12 13">Ac69</strain>
    </source>
</reference>
<evidence type="ECO:0000256" key="5">
    <source>
        <dbReference type="ARBA" id="ARBA00022723"/>
    </source>
</evidence>
<dbReference type="Gene3D" id="3.80.30.20">
    <property type="entry name" value="tm_1862 like domain"/>
    <property type="match status" value="1"/>
</dbReference>
<feature type="binding site" evidence="8">
    <location>
        <position position="152"/>
    </location>
    <ligand>
        <name>[4Fe-4S] cluster</name>
        <dbReference type="ChEBI" id="CHEBI:49883"/>
        <label>2</label>
        <note>4Fe-4S-S-AdoMet</note>
    </ligand>
</feature>
<feature type="binding site" evidence="8">
    <location>
        <position position="148"/>
    </location>
    <ligand>
        <name>[4Fe-4S] cluster</name>
        <dbReference type="ChEBI" id="CHEBI:49883"/>
        <label>2</label>
        <note>4Fe-4S-S-AdoMet</note>
    </ligand>
</feature>
<keyword evidence="12" id="KW-0687">Ribonucleoprotein</keyword>
<dbReference type="InterPro" id="IPR007197">
    <property type="entry name" value="rSAM"/>
</dbReference>
<evidence type="ECO:0000256" key="8">
    <source>
        <dbReference type="HAMAP-Rule" id="MF_01865"/>
    </source>
</evidence>
<feature type="binding site" evidence="8">
    <location>
        <position position="155"/>
    </location>
    <ligand>
        <name>[4Fe-4S] cluster</name>
        <dbReference type="ChEBI" id="CHEBI:49883"/>
        <label>2</label>
        <note>4Fe-4S-S-AdoMet</note>
    </ligand>
</feature>
<dbReference type="AlphaFoldDB" id="A0A1V3I7N8"/>
<dbReference type="InterPro" id="IPR013848">
    <property type="entry name" value="Methylthiotransferase_N"/>
</dbReference>
<dbReference type="FunFam" id="3.80.30.20:FF:000001">
    <property type="entry name" value="tRNA-2-methylthio-N(6)-dimethylallyladenosine synthase 2"/>
    <property type="match status" value="1"/>
</dbReference>
<dbReference type="PROSITE" id="PS51449">
    <property type="entry name" value="MTTASE_N"/>
    <property type="match status" value="1"/>
</dbReference>
<keyword evidence="2 8" id="KW-0963">Cytoplasm</keyword>
<dbReference type="PROSITE" id="PS51918">
    <property type="entry name" value="RADICAL_SAM"/>
    <property type="match status" value="1"/>
</dbReference>
<evidence type="ECO:0000259" key="11">
    <source>
        <dbReference type="PROSITE" id="PS51918"/>
    </source>
</evidence>
<dbReference type="STRING" id="1908258.BKK48_07590"/>
<feature type="domain" description="TRAM" evidence="9">
    <location>
        <begin position="379"/>
        <end position="445"/>
    </location>
</feature>
<comment type="function">
    <text evidence="8">Catalyzes the methylthiolation of an aspartic acid residue of ribosomal protein uS12.</text>
</comment>
<evidence type="ECO:0000259" key="9">
    <source>
        <dbReference type="PROSITE" id="PS50926"/>
    </source>
</evidence>
<comment type="cofactor">
    <cofactor evidence="8">
        <name>[4Fe-4S] cluster</name>
        <dbReference type="ChEBI" id="CHEBI:49883"/>
    </cofactor>
    <text evidence="8">Binds 2 [4Fe-4S] clusters. One cluster is coordinated with 3 cysteines and an exchangeable S-adenosyl-L-methionine.</text>
</comment>
<dbReference type="Gene3D" id="3.40.50.12160">
    <property type="entry name" value="Methylthiotransferase, N-terminal domain"/>
    <property type="match status" value="1"/>
</dbReference>
<dbReference type="SMART" id="SM00729">
    <property type="entry name" value="Elp3"/>
    <property type="match status" value="1"/>
</dbReference>
<dbReference type="OrthoDB" id="9805215at2"/>
<dbReference type="PANTHER" id="PTHR43837:SF1">
    <property type="entry name" value="RIBOSOMAL PROTEIN US12 METHYLTHIOTRANSFERASE RIMO"/>
    <property type="match status" value="1"/>
</dbReference>
<keyword evidence="13" id="KW-1185">Reference proteome</keyword>
<evidence type="ECO:0000256" key="2">
    <source>
        <dbReference type="ARBA" id="ARBA00022490"/>
    </source>
</evidence>
<dbReference type="SFLD" id="SFLDG01082">
    <property type="entry name" value="B12-binding_domain_containing"/>
    <property type="match status" value="1"/>
</dbReference>
<feature type="binding site" evidence="8">
    <location>
        <position position="51"/>
    </location>
    <ligand>
        <name>[4Fe-4S] cluster</name>
        <dbReference type="ChEBI" id="CHEBI:49883"/>
        <label>1</label>
    </ligand>
</feature>
<dbReference type="PROSITE" id="PS01278">
    <property type="entry name" value="MTTASE_RADICAL"/>
    <property type="match status" value="1"/>
</dbReference>
<dbReference type="InterPro" id="IPR038135">
    <property type="entry name" value="Methylthiotransferase_N_sf"/>
</dbReference>
<dbReference type="Pfam" id="PF00919">
    <property type="entry name" value="UPF0004"/>
    <property type="match status" value="1"/>
</dbReference>
<dbReference type="GO" id="GO:0035599">
    <property type="term" value="F:aspartic acid methylthiotransferase activity"/>
    <property type="evidence" value="ECO:0007669"/>
    <property type="project" value="TreeGrafter"/>
</dbReference>
<comment type="caution">
    <text evidence="12">The sequence shown here is derived from an EMBL/GenBank/DDBJ whole genome shotgun (WGS) entry which is preliminary data.</text>
</comment>
<dbReference type="Gene3D" id="2.40.50.140">
    <property type="entry name" value="Nucleic acid-binding proteins"/>
    <property type="match status" value="1"/>
</dbReference>
<dbReference type="GO" id="GO:0103039">
    <property type="term" value="F:protein methylthiotransferase activity"/>
    <property type="evidence" value="ECO:0007669"/>
    <property type="project" value="UniProtKB-EC"/>
</dbReference>
<accession>A0A1V3I7N8</accession>
<organism evidence="12 13">
    <name type="scientific">Rodentibacter heidelbergensis</name>
    <dbReference type="NCBI Taxonomy" id="1908258"/>
    <lineage>
        <taxon>Bacteria</taxon>
        <taxon>Pseudomonadati</taxon>
        <taxon>Pseudomonadota</taxon>
        <taxon>Gammaproteobacteria</taxon>
        <taxon>Pasteurellales</taxon>
        <taxon>Pasteurellaceae</taxon>
        <taxon>Rodentibacter</taxon>
    </lineage>
</organism>
<evidence type="ECO:0000256" key="6">
    <source>
        <dbReference type="ARBA" id="ARBA00023004"/>
    </source>
</evidence>
<dbReference type="FunFam" id="2.40.50.140:FF:000060">
    <property type="entry name" value="Ribosomal protein S12 methylthiotransferase RimO"/>
    <property type="match status" value="1"/>
</dbReference>
<evidence type="ECO:0000313" key="12">
    <source>
        <dbReference type="EMBL" id="OOF36063.1"/>
    </source>
</evidence>
<dbReference type="SFLD" id="SFLDG01061">
    <property type="entry name" value="methylthiotransferase"/>
    <property type="match status" value="1"/>
</dbReference>
<keyword evidence="1 8" id="KW-0004">4Fe-4S</keyword>
<dbReference type="EMBL" id="MLHH01000016">
    <property type="protein sequence ID" value="OOF36063.1"/>
    <property type="molecule type" value="Genomic_DNA"/>
</dbReference>
<dbReference type="GO" id="GO:0005829">
    <property type="term" value="C:cytosol"/>
    <property type="evidence" value="ECO:0007669"/>
    <property type="project" value="TreeGrafter"/>
</dbReference>
<protein>
    <recommendedName>
        <fullName evidence="8">Ribosomal protein uS12 methylthiotransferase RimO</fullName>
        <shortName evidence="8">uS12 MTTase</shortName>
        <shortName evidence="8">uS12 methylthiotransferase</shortName>
        <ecNumber evidence="8">2.8.4.4</ecNumber>
    </recommendedName>
    <alternativeName>
        <fullName evidence="8">Ribosomal protein uS12 (aspartate-C(3))-methylthiotransferase</fullName>
    </alternativeName>
    <alternativeName>
        <fullName evidence="8">Ribosome maturation factor RimO</fullName>
    </alternativeName>
</protein>
<dbReference type="HAMAP" id="MF_01865">
    <property type="entry name" value="MTTase_RimO"/>
    <property type="match status" value="1"/>
</dbReference>
<dbReference type="InterPro" id="IPR012340">
    <property type="entry name" value="NA-bd_OB-fold"/>
</dbReference>
<keyword evidence="12" id="KW-0689">Ribosomal protein</keyword>
<keyword evidence="7 8" id="KW-0411">Iron-sulfur</keyword>
<feature type="domain" description="Radical SAM core" evidence="11">
    <location>
        <begin position="134"/>
        <end position="376"/>
    </location>
</feature>
<evidence type="ECO:0000256" key="1">
    <source>
        <dbReference type="ARBA" id="ARBA00022485"/>
    </source>
</evidence>
<dbReference type="NCBIfam" id="TIGR00089">
    <property type="entry name" value="MiaB/RimO family radical SAM methylthiotransferase"/>
    <property type="match status" value="1"/>
</dbReference>
<evidence type="ECO:0000259" key="10">
    <source>
        <dbReference type="PROSITE" id="PS51449"/>
    </source>
</evidence>
<dbReference type="GO" id="GO:0046872">
    <property type="term" value="F:metal ion binding"/>
    <property type="evidence" value="ECO:0007669"/>
    <property type="project" value="UniProtKB-KW"/>
</dbReference>
<dbReference type="SFLD" id="SFLDF00274">
    <property type="entry name" value="ribosomal_protein_S12_methylth"/>
    <property type="match status" value="1"/>
</dbReference>
<dbReference type="NCBIfam" id="TIGR01125">
    <property type="entry name" value="30S ribosomal protein S12 methylthiotransferase RimO"/>
    <property type="match status" value="1"/>
</dbReference>
<dbReference type="InterPro" id="IPR005840">
    <property type="entry name" value="Ribosomal_uS12_MeSTrfase_RimO"/>
</dbReference>
<dbReference type="Proteomes" id="UP000189437">
    <property type="component" value="Unassembled WGS sequence"/>
</dbReference>
<evidence type="ECO:0000256" key="4">
    <source>
        <dbReference type="ARBA" id="ARBA00022691"/>
    </source>
</evidence>
<dbReference type="InterPro" id="IPR023404">
    <property type="entry name" value="rSAM_horseshoe"/>
</dbReference>
<comment type="subcellular location">
    <subcellularLocation>
        <location evidence="8">Cytoplasm</location>
    </subcellularLocation>
</comment>
<comment type="catalytic activity">
    <reaction evidence="8">
        <text>L-aspartate(89)-[ribosomal protein uS12]-hydrogen + (sulfur carrier)-SH + AH2 + 2 S-adenosyl-L-methionine = 3-methylsulfanyl-L-aspartate(89)-[ribosomal protein uS12]-hydrogen + (sulfur carrier)-H + 5'-deoxyadenosine + L-methionine + A + S-adenosyl-L-homocysteine + 2 H(+)</text>
        <dbReference type="Rhea" id="RHEA:37087"/>
        <dbReference type="Rhea" id="RHEA-COMP:10460"/>
        <dbReference type="Rhea" id="RHEA-COMP:10461"/>
        <dbReference type="Rhea" id="RHEA-COMP:14737"/>
        <dbReference type="Rhea" id="RHEA-COMP:14739"/>
        <dbReference type="ChEBI" id="CHEBI:13193"/>
        <dbReference type="ChEBI" id="CHEBI:15378"/>
        <dbReference type="ChEBI" id="CHEBI:17319"/>
        <dbReference type="ChEBI" id="CHEBI:17499"/>
        <dbReference type="ChEBI" id="CHEBI:29917"/>
        <dbReference type="ChEBI" id="CHEBI:29961"/>
        <dbReference type="ChEBI" id="CHEBI:57844"/>
        <dbReference type="ChEBI" id="CHEBI:57856"/>
        <dbReference type="ChEBI" id="CHEBI:59789"/>
        <dbReference type="ChEBI" id="CHEBI:64428"/>
        <dbReference type="ChEBI" id="CHEBI:73599"/>
        <dbReference type="EC" id="2.8.4.4"/>
    </reaction>
</comment>
<dbReference type="PANTHER" id="PTHR43837">
    <property type="entry name" value="RIBOSOMAL PROTEIN S12 METHYLTHIOTRANSFERASE RIMO"/>
    <property type="match status" value="1"/>
</dbReference>
<dbReference type="GO" id="GO:0005840">
    <property type="term" value="C:ribosome"/>
    <property type="evidence" value="ECO:0007669"/>
    <property type="project" value="UniProtKB-KW"/>
</dbReference>
<evidence type="ECO:0000256" key="3">
    <source>
        <dbReference type="ARBA" id="ARBA00022679"/>
    </source>
</evidence>
<dbReference type="EC" id="2.8.4.4" evidence="8"/>
<dbReference type="GO" id="GO:0006400">
    <property type="term" value="P:tRNA modification"/>
    <property type="evidence" value="ECO:0007669"/>
    <property type="project" value="InterPro"/>
</dbReference>
<dbReference type="InterPro" id="IPR005839">
    <property type="entry name" value="Methylthiotransferase"/>
</dbReference>
<dbReference type="Pfam" id="PF18693">
    <property type="entry name" value="TRAM_2"/>
    <property type="match status" value="1"/>
</dbReference>
<dbReference type="SFLD" id="SFLDS00029">
    <property type="entry name" value="Radical_SAM"/>
    <property type="match status" value="1"/>
</dbReference>
<dbReference type="Pfam" id="PF04055">
    <property type="entry name" value="Radical_SAM"/>
    <property type="match status" value="1"/>
</dbReference>
<dbReference type="InterPro" id="IPR020612">
    <property type="entry name" value="Methylthiotransferase_CS"/>
</dbReference>
<keyword evidence="6 8" id="KW-0408">Iron</keyword>
<sequence>MQNTTRNIGFVSLGCPKNLVDSERILTELRTDGYNIVPSYENVDLVIVNTCGFIDSAVQESLEAIGEALEENGRVIVTGCLGAKEDRIREVHPKVLEVTGPHSYEAVMEQVHKYVPKPTHNPYTSLVPKQGVKLTPKHYAYLKISEGCDHRCTFCIIPSMRGDLESRSITQVLDEAKRLAEAGVKELLVVSQDTSAYSMDLKRQEGGVKTAFWNGMPIKNDLMTLCQQLGKLGIWVRLHYVYPYPHVDDLIPLMAEGVLLPYLDIPLQHASPKILKAMKRPGSIDRTLERIKKWREICPDLTLRSTFIVGFPGETEEDFQLLLDFLKEAQLDRVGCFKFSPVEGAPATEMADQVPEEIKEERYHRFMQLQQEISAQRLKQKVGKTLTVLVDEMNEEGIIGRSKADAPEIDGLVYIDNISNRDVQVGDFIKVTITQSDEYDLWGTC</sequence>
<dbReference type="SUPFAM" id="SSF102114">
    <property type="entry name" value="Radical SAM enzymes"/>
    <property type="match status" value="1"/>
</dbReference>
<dbReference type="PROSITE" id="PS50926">
    <property type="entry name" value="TRAM"/>
    <property type="match status" value="1"/>
</dbReference>
<dbReference type="CDD" id="cd01335">
    <property type="entry name" value="Radical_SAM"/>
    <property type="match status" value="1"/>
</dbReference>
<dbReference type="InterPro" id="IPR006638">
    <property type="entry name" value="Elp3/MiaA/NifB-like_rSAM"/>
</dbReference>
<proteinExistence type="inferred from homology"/>
<name>A0A1V3I7N8_9PAST</name>
<evidence type="ECO:0000313" key="13">
    <source>
        <dbReference type="Proteomes" id="UP000189437"/>
    </source>
</evidence>
<gene>
    <name evidence="8 12" type="primary">rimO</name>
    <name evidence="12" type="ORF">BKK48_07590</name>
</gene>
<feature type="binding site" evidence="8">
    <location>
        <position position="15"/>
    </location>
    <ligand>
        <name>[4Fe-4S] cluster</name>
        <dbReference type="ChEBI" id="CHEBI:49883"/>
        <label>1</label>
    </ligand>
</feature>